<organism evidence="1 2">
    <name type="scientific">Rattus norvegicus</name>
    <name type="common">Rat</name>
    <dbReference type="NCBI Taxonomy" id="10116"/>
    <lineage>
        <taxon>Eukaryota</taxon>
        <taxon>Metazoa</taxon>
        <taxon>Chordata</taxon>
        <taxon>Craniata</taxon>
        <taxon>Vertebrata</taxon>
        <taxon>Euteleostomi</taxon>
        <taxon>Mammalia</taxon>
        <taxon>Eutheria</taxon>
        <taxon>Euarchontoglires</taxon>
        <taxon>Glires</taxon>
        <taxon>Rodentia</taxon>
        <taxon>Myomorpha</taxon>
        <taxon>Muroidea</taxon>
        <taxon>Muridae</taxon>
        <taxon>Murinae</taxon>
        <taxon>Rattus</taxon>
    </lineage>
</organism>
<evidence type="ECO:0000313" key="1">
    <source>
        <dbReference type="EMBL" id="EDM03473.1"/>
    </source>
</evidence>
<reference evidence="2" key="1">
    <citation type="submission" date="2005-09" db="EMBL/GenBank/DDBJ databases">
        <authorList>
            <person name="Mural R.J."/>
            <person name="Li P.W."/>
            <person name="Adams M.D."/>
            <person name="Amanatides P.G."/>
            <person name="Baden-Tillson H."/>
            <person name="Barnstead M."/>
            <person name="Chin S.H."/>
            <person name="Dew I."/>
            <person name="Evans C.A."/>
            <person name="Ferriera S."/>
            <person name="Flanigan M."/>
            <person name="Fosler C."/>
            <person name="Glodek A."/>
            <person name="Gu Z."/>
            <person name="Holt R.A."/>
            <person name="Jennings D."/>
            <person name="Kraft C.L."/>
            <person name="Lu F."/>
            <person name="Nguyen T."/>
            <person name="Nusskern D.R."/>
            <person name="Pfannkoch C.M."/>
            <person name="Sitter C."/>
            <person name="Sutton G.G."/>
            <person name="Venter J.C."/>
            <person name="Wang Z."/>
            <person name="Woodage T."/>
            <person name="Zheng X.H."/>
            <person name="Zhong F."/>
        </authorList>
    </citation>
    <scope>NUCLEOTIDE SEQUENCE [LARGE SCALE GENOMIC DNA]</scope>
    <source>
        <strain>BN</strain>
        <strain evidence="2">Sprague-Dawley</strain>
    </source>
</reference>
<dbReference type="EMBL" id="CH473947">
    <property type="protein sequence ID" value="EDM03473.1"/>
    <property type="molecule type" value="Genomic_DNA"/>
</dbReference>
<gene>
    <name evidence="1" type="ORF">rCG_61553</name>
</gene>
<sequence length="57" mass="6845">MVNLTGSLTSWSMASAWAKSSYIFFRKHSKGSRKLWCSEYLRKRTEWLDEKHEEFGR</sequence>
<accession>A6HBR8</accession>
<proteinExistence type="predicted"/>
<dbReference type="AlphaFoldDB" id="A6HBR8"/>
<name>A6HBR8_RAT</name>
<evidence type="ECO:0000313" key="2">
    <source>
        <dbReference type="Proteomes" id="UP000234681"/>
    </source>
</evidence>
<dbReference type="Proteomes" id="UP000234681">
    <property type="component" value="Chromosome 6"/>
</dbReference>
<protein>
    <submittedName>
        <fullName evidence="1">RCG61553</fullName>
    </submittedName>
</protein>